<keyword evidence="7 17" id="KW-0547">Nucleotide-binding</keyword>
<dbReference type="EMBL" id="DUZY01000008">
    <property type="protein sequence ID" value="DAD47959.1"/>
    <property type="molecule type" value="Genomic_DNA"/>
</dbReference>
<dbReference type="Gene3D" id="3.40.1110.10">
    <property type="entry name" value="Calcium-transporting ATPase, cytoplasmic domain N"/>
    <property type="match status" value="1"/>
</dbReference>
<comment type="caution">
    <text evidence="21">The sequence shown here is derived from an EMBL/GenBank/DDBJ whole genome shotgun (WGS) entry which is preliminary data.</text>
</comment>
<feature type="transmembrane region" description="Helical" evidence="17">
    <location>
        <begin position="311"/>
        <end position="332"/>
    </location>
</feature>
<dbReference type="GO" id="GO:0016020">
    <property type="term" value="C:membrane"/>
    <property type="evidence" value="ECO:0007669"/>
    <property type="project" value="UniProtKB-SubCell"/>
</dbReference>
<dbReference type="Gene3D" id="2.70.150.10">
    <property type="entry name" value="Calcium-transporting ATPase, cytoplasmic transduction domain A"/>
    <property type="match status" value="1"/>
</dbReference>
<evidence type="ECO:0000259" key="18">
    <source>
        <dbReference type="Pfam" id="PF00122"/>
    </source>
</evidence>
<keyword evidence="11" id="KW-0112">Calmodulin-binding</keyword>
<dbReference type="SUPFAM" id="SSF56784">
    <property type="entry name" value="HAD-like"/>
    <property type="match status" value="1"/>
</dbReference>
<dbReference type="NCBIfam" id="TIGR01517">
    <property type="entry name" value="ATPase-IIB_Ca"/>
    <property type="match status" value="1"/>
</dbReference>
<evidence type="ECO:0000256" key="1">
    <source>
        <dbReference type="ARBA" id="ARBA00004141"/>
    </source>
</evidence>
<keyword evidence="9 17" id="KW-0067">ATP-binding</keyword>
<evidence type="ECO:0000256" key="9">
    <source>
        <dbReference type="ARBA" id="ARBA00022840"/>
    </source>
</evidence>
<evidence type="ECO:0000256" key="16">
    <source>
        <dbReference type="ARBA" id="ARBA00048694"/>
    </source>
</evidence>
<keyword evidence="5 17" id="KW-0812">Transmembrane</keyword>
<dbReference type="GO" id="GO:0005388">
    <property type="term" value="F:P-type calcium transporter activity"/>
    <property type="evidence" value="ECO:0007669"/>
    <property type="project" value="UniProtKB-EC"/>
</dbReference>
<sequence>MSTDPSESPHNRLSFAVSTKSSSLSSGVVTRIYRLFPMLRLQSRIIIPIETTDVNKTALAKMVKERNLEQLKQYGGIQGVAKVLDADLVQGIPGTPGDVDSRLNVFGSNRCQPPKNQKGFFHFVRQAFKGTTILVLLSSAILSLFFGIKTHGWKEGWCDGGSLLFAVFLVVAASSASKFRLSRHVQKSSSINSNIQIEVVRGGQPQNISIFDIVVGDIIRLNFGDQIPGDGLLLDGQLLRVDEWSMTGESKFVDVDANSNPFLLSGAKVVAGHGNMLVTSVGINTEWGQMMSSIGHDPDQRTPLQAQLDELASFLCKVLLLFPFLALVGMGVHDFIKNHHELDGCDTKMNNLVNALSGVRGFVSVNAAVAIVVVAIPEGLPLVTTNALACSMKKIMALPIMVQRLSATETMGSATICVLTLNSVVSEFWLGEEPMKDETLLGQGMAPDIFELLQQGVCSCSTSDNHSHSSGNLPNGSPTKKALLAWAVSKLGMDQKEVNQSYKVLPVPALDSKLMKKCRIKPIKNNDQMIYVHWMGDAEMIMTMCTSYYESNGTIKTMDEGRRNKLEKIIKGMKEKSLTCIALAHKQISSSDLEHSDEGVERPEIEENSLTLLGLLGLKDPVQMVKACERAGVKIKMLTRDDVLQARSIAIDFGILGPDEDLKIEETVVEGEDFRKYSNREMMEKADKIKVMARCCSSDKYMIVQCLKRKNQVVVVIGDDRNDMRAIKEADIGIYMRTQYTQMEMETSDIIIAEGNFDSVITVLKWGRCIYSNIQKFIQFHLTVNVATLVINFIAAVSSSRVPLTAIQLLWVNLIMDVFGALALAAEQPTEELMEKPPVGRSKSDLINGFMYRNLIGQALYQVAVLMVLHFSGSSIFEVSEEINDTLMFNTFVLCQIFNLFNARKLEKKNVLGGIHEENQFFLGIVMITVVLQVVMVEFLNSFANTKRLNLEQWVLCIGLAALSWPIDWAVKCIPVAKLFYNTRDDASHEKEA</sequence>
<evidence type="ECO:0000313" key="22">
    <source>
        <dbReference type="Proteomes" id="UP000607653"/>
    </source>
</evidence>
<dbReference type="AlphaFoldDB" id="A0A822ZXN9"/>
<keyword evidence="22" id="KW-1185">Reference proteome</keyword>
<dbReference type="InterPro" id="IPR036412">
    <property type="entry name" value="HAD-like_sf"/>
</dbReference>
<evidence type="ECO:0000256" key="2">
    <source>
        <dbReference type="ARBA" id="ARBA00006124"/>
    </source>
</evidence>
<dbReference type="SUPFAM" id="SSF81660">
    <property type="entry name" value="Metal cation-transporting ATPase, ATP-binding domain N"/>
    <property type="match status" value="1"/>
</dbReference>
<comment type="catalytic activity">
    <reaction evidence="16 17">
        <text>Ca(2+)(in) + ATP + H2O = Ca(2+)(out) + ADP + phosphate + H(+)</text>
        <dbReference type="Rhea" id="RHEA:18105"/>
        <dbReference type="ChEBI" id="CHEBI:15377"/>
        <dbReference type="ChEBI" id="CHEBI:15378"/>
        <dbReference type="ChEBI" id="CHEBI:29108"/>
        <dbReference type="ChEBI" id="CHEBI:30616"/>
        <dbReference type="ChEBI" id="CHEBI:43474"/>
        <dbReference type="ChEBI" id="CHEBI:456216"/>
        <dbReference type="EC" id="7.2.2.10"/>
    </reaction>
</comment>
<keyword evidence="14 17" id="KW-0406">Ion transport</keyword>
<dbReference type="SUPFAM" id="SSF81653">
    <property type="entry name" value="Calcium ATPase, transduction domain A"/>
    <property type="match status" value="1"/>
</dbReference>
<evidence type="ECO:0000256" key="12">
    <source>
        <dbReference type="ARBA" id="ARBA00022967"/>
    </source>
</evidence>
<evidence type="ECO:0000313" key="21">
    <source>
        <dbReference type="EMBL" id="DAD47959.1"/>
    </source>
</evidence>
<dbReference type="InterPro" id="IPR023214">
    <property type="entry name" value="HAD_sf"/>
</dbReference>
<evidence type="ECO:0000259" key="20">
    <source>
        <dbReference type="Pfam" id="PF00690"/>
    </source>
</evidence>
<keyword evidence="15 17" id="KW-0472">Membrane</keyword>
<dbReference type="InterPro" id="IPR004014">
    <property type="entry name" value="ATPase_P-typ_cation-transptr_N"/>
</dbReference>
<keyword evidence="6" id="KW-0479">Metal-binding</keyword>
<feature type="transmembrane region" description="Helical" evidence="17">
    <location>
        <begin position="352"/>
        <end position="376"/>
    </location>
</feature>
<feature type="transmembrane region" description="Helical" evidence="17">
    <location>
        <begin position="809"/>
        <end position="826"/>
    </location>
</feature>
<dbReference type="InterPro" id="IPR023298">
    <property type="entry name" value="ATPase_P-typ_TM_dom_sf"/>
</dbReference>
<dbReference type="PRINTS" id="PR00119">
    <property type="entry name" value="CATATPASE"/>
</dbReference>
<dbReference type="Pfam" id="PF00689">
    <property type="entry name" value="Cation_ATPase_C"/>
    <property type="match status" value="1"/>
</dbReference>
<keyword evidence="3 17" id="KW-0813">Transport</keyword>
<dbReference type="Gene3D" id="1.20.1110.10">
    <property type="entry name" value="Calcium-transporting ATPase, transmembrane domain"/>
    <property type="match status" value="1"/>
</dbReference>
<dbReference type="GO" id="GO:0005524">
    <property type="term" value="F:ATP binding"/>
    <property type="evidence" value="ECO:0007669"/>
    <property type="project" value="UniProtKB-KW"/>
</dbReference>
<evidence type="ECO:0000256" key="4">
    <source>
        <dbReference type="ARBA" id="ARBA00022568"/>
    </source>
</evidence>
<evidence type="ECO:0000256" key="7">
    <source>
        <dbReference type="ARBA" id="ARBA00022741"/>
    </source>
</evidence>
<feature type="domain" description="P-type ATPase A" evidence="18">
    <location>
        <begin position="197"/>
        <end position="293"/>
    </location>
</feature>
<name>A0A822ZXN9_NELNU</name>
<keyword evidence="10" id="KW-0460">Magnesium</keyword>
<dbReference type="InterPro" id="IPR023299">
    <property type="entry name" value="ATPase_P-typ_cyto_dom_N"/>
</dbReference>
<evidence type="ECO:0000256" key="14">
    <source>
        <dbReference type="ARBA" id="ARBA00023065"/>
    </source>
</evidence>
<dbReference type="InterPro" id="IPR006408">
    <property type="entry name" value="P-type_ATPase_IIB"/>
</dbReference>
<keyword evidence="4 17" id="KW-0109">Calcium transport</keyword>
<comment type="subcellular location">
    <subcellularLocation>
        <location evidence="1 17">Membrane</location>
        <topology evidence="1 17">Multi-pass membrane protein</topology>
    </subcellularLocation>
</comment>
<dbReference type="Gene3D" id="3.40.50.1000">
    <property type="entry name" value="HAD superfamily/HAD-like"/>
    <property type="match status" value="1"/>
</dbReference>
<dbReference type="EC" id="7.2.2.10" evidence="17"/>
<keyword evidence="12" id="KW-1278">Translocase</keyword>
<gene>
    <name evidence="21" type="ORF">HUJ06_017895</name>
</gene>
<keyword evidence="13 17" id="KW-1133">Transmembrane helix</keyword>
<dbReference type="Pfam" id="PF13246">
    <property type="entry name" value="Cation_ATPase"/>
    <property type="match status" value="1"/>
</dbReference>
<organism evidence="21 22">
    <name type="scientific">Nelumbo nucifera</name>
    <name type="common">Sacred lotus</name>
    <dbReference type="NCBI Taxonomy" id="4432"/>
    <lineage>
        <taxon>Eukaryota</taxon>
        <taxon>Viridiplantae</taxon>
        <taxon>Streptophyta</taxon>
        <taxon>Embryophyta</taxon>
        <taxon>Tracheophyta</taxon>
        <taxon>Spermatophyta</taxon>
        <taxon>Magnoliopsida</taxon>
        <taxon>Proteales</taxon>
        <taxon>Nelumbonaceae</taxon>
        <taxon>Nelumbo</taxon>
    </lineage>
</organism>
<evidence type="ECO:0000256" key="3">
    <source>
        <dbReference type="ARBA" id="ARBA00022448"/>
    </source>
</evidence>
<dbReference type="GO" id="GO:0005516">
    <property type="term" value="F:calmodulin binding"/>
    <property type="evidence" value="ECO:0007669"/>
    <property type="project" value="UniProtKB-KW"/>
</dbReference>
<dbReference type="SUPFAM" id="SSF81665">
    <property type="entry name" value="Calcium ATPase, transmembrane domain M"/>
    <property type="match status" value="1"/>
</dbReference>
<feature type="transmembrane region" description="Helical" evidence="17">
    <location>
        <begin position="160"/>
        <end position="179"/>
    </location>
</feature>
<dbReference type="PANTHER" id="PTHR24093:SF509">
    <property type="entry name" value="CALCIUM-TRANSPORTING ATPASE"/>
    <property type="match status" value="1"/>
</dbReference>
<dbReference type="NCBIfam" id="TIGR01494">
    <property type="entry name" value="ATPase_P-type"/>
    <property type="match status" value="1"/>
</dbReference>
<evidence type="ECO:0000256" key="17">
    <source>
        <dbReference type="RuleBase" id="RU361146"/>
    </source>
</evidence>
<evidence type="ECO:0000256" key="13">
    <source>
        <dbReference type="ARBA" id="ARBA00022989"/>
    </source>
</evidence>
<dbReference type="InterPro" id="IPR006068">
    <property type="entry name" value="ATPase_P-typ_cation-transptr_C"/>
</dbReference>
<dbReference type="InterPro" id="IPR059000">
    <property type="entry name" value="ATPase_P-type_domA"/>
</dbReference>
<dbReference type="Pfam" id="PF00690">
    <property type="entry name" value="Cation_ATPase_N"/>
    <property type="match status" value="1"/>
</dbReference>
<proteinExistence type="inferred from homology"/>
<evidence type="ECO:0000256" key="11">
    <source>
        <dbReference type="ARBA" id="ARBA00022860"/>
    </source>
</evidence>
<accession>A0A822ZXN9</accession>
<dbReference type="Proteomes" id="UP000607653">
    <property type="component" value="Unassembled WGS sequence"/>
</dbReference>
<feature type="transmembrane region" description="Helical" evidence="17">
    <location>
        <begin position="921"/>
        <end position="941"/>
    </location>
</feature>
<dbReference type="InterPro" id="IPR008250">
    <property type="entry name" value="ATPase_P-typ_transduc_dom_A_sf"/>
</dbReference>
<dbReference type="Pfam" id="PF00122">
    <property type="entry name" value="E1-E2_ATPase"/>
    <property type="match status" value="1"/>
</dbReference>
<feature type="domain" description="Cation-transporting P-type ATPase C-terminal" evidence="19">
    <location>
        <begin position="802"/>
        <end position="973"/>
    </location>
</feature>
<keyword evidence="8 17" id="KW-0106">Calcium</keyword>
<protein>
    <recommendedName>
        <fullName evidence="17">Calcium-transporting ATPase</fullName>
        <ecNumber evidence="17">7.2.2.10</ecNumber>
    </recommendedName>
</protein>
<dbReference type="GO" id="GO:0016887">
    <property type="term" value="F:ATP hydrolysis activity"/>
    <property type="evidence" value="ECO:0007669"/>
    <property type="project" value="InterPro"/>
</dbReference>
<dbReference type="InterPro" id="IPR001757">
    <property type="entry name" value="P_typ_ATPase"/>
</dbReference>
<feature type="transmembrane region" description="Helical" evidence="17">
    <location>
        <begin position="127"/>
        <end position="148"/>
    </location>
</feature>
<dbReference type="FunFam" id="1.20.1110.10:FF:000039">
    <property type="entry name" value="Calcium-transporting ATPase"/>
    <property type="match status" value="1"/>
</dbReference>
<feature type="domain" description="Cation-transporting P-type ATPase N-terminal" evidence="20">
    <location>
        <begin position="74"/>
        <end position="143"/>
    </location>
</feature>
<feature type="transmembrane region" description="Helical" evidence="17">
    <location>
        <begin position="777"/>
        <end position="797"/>
    </location>
</feature>
<feature type="transmembrane region" description="Helical" evidence="17">
    <location>
        <begin position="859"/>
        <end position="877"/>
    </location>
</feature>
<evidence type="ECO:0000259" key="19">
    <source>
        <dbReference type="Pfam" id="PF00689"/>
    </source>
</evidence>
<comment type="caution">
    <text evidence="17">Lacks conserved residue(s) required for the propagation of feature annotation.</text>
</comment>
<reference evidence="21 22" key="1">
    <citation type="journal article" date="2020" name="Mol. Biol. Evol.">
        <title>Distinct Expression and Methylation Patterns for Genes with Different Fates following a Single Whole-Genome Duplication in Flowering Plants.</title>
        <authorList>
            <person name="Shi T."/>
            <person name="Rahmani R.S."/>
            <person name="Gugger P.F."/>
            <person name="Wang M."/>
            <person name="Li H."/>
            <person name="Zhang Y."/>
            <person name="Li Z."/>
            <person name="Wang Q."/>
            <person name="Van de Peer Y."/>
            <person name="Marchal K."/>
            <person name="Chen J."/>
        </authorList>
    </citation>
    <scope>NUCLEOTIDE SEQUENCE [LARGE SCALE GENOMIC DNA]</scope>
    <source>
        <tissue evidence="21">Leaf</tissue>
    </source>
</reference>
<dbReference type="GO" id="GO:0046872">
    <property type="term" value="F:metal ion binding"/>
    <property type="evidence" value="ECO:0007669"/>
    <property type="project" value="UniProtKB-KW"/>
</dbReference>
<evidence type="ECO:0000256" key="6">
    <source>
        <dbReference type="ARBA" id="ARBA00022723"/>
    </source>
</evidence>
<evidence type="ECO:0000256" key="15">
    <source>
        <dbReference type="ARBA" id="ARBA00023136"/>
    </source>
</evidence>
<evidence type="ECO:0000256" key="10">
    <source>
        <dbReference type="ARBA" id="ARBA00022842"/>
    </source>
</evidence>
<evidence type="ECO:0000256" key="5">
    <source>
        <dbReference type="ARBA" id="ARBA00022692"/>
    </source>
</evidence>
<dbReference type="PANTHER" id="PTHR24093">
    <property type="entry name" value="CATION TRANSPORTING ATPASE"/>
    <property type="match status" value="1"/>
</dbReference>
<evidence type="ECO:0000256" key="8">
    <source>
        <dbReference type="ARBA" id="ARBA00022837"/>
    </source>
</evidence>
<comment type="similarity">
    <text evidence="2 17">Belongs to the cation transport ATPase (P-type) (TC 3.A.3) family. Type IIB subfamily.</text>
</comment>
<dbReference type="PRINTS" id="PR00120">
    <property type="entry name" value="HATPASE"/>
</dbReference>
<comment type="function">
    <text evidence="17">Catalyzes the hydrolysis of ATP coupled with the transport of calcium.</text>
</comment>